<name>A0A9D4ZA60_ADICA</name>
<feature type="region of interest" description="Disordered" evidence="1">
    <location>
        <begin position="19"/>
        <end position="56"/>
    </location>
</feature>
<dbReference type="InterPro" id="IPR040269">
    <property type="entry name" value="VAB"/>
</dbReference>
<evidence type="ECO:0008006" key="6">
    <source>
        <dbReference type="Google" id="ProtNLM"/>
    </source>
</evidence>
<sequence length="570" mass="61624">MNSKSRIYRESIPCRLAKVGRAPAPEGGDKMTSTERKVSPPRCGAGSRPRRQGCRARSLEGSEKSNIVKIFTRTAVSTGMKPGQCSPAAALQECSNCAEAVIVFPRSSLSSLPLENIEEDTPMCLPLTVPPQLPPETPQEPMEFLSRSWGISALEVAKALNPIDTRRRLQGSDKPAGEKANLVTAPLTFASAMTAQMVLERIMSQSDISPFTSRRNSYSNGPMSFVGATLAGGSPPASPRQVDDLSTWLLLHQTMNADAGSMDCLHNNKFCRSFSGAKPPVRGMSVKKWLKDMKERKKETLRVQNSQVHAAMSVAGVAAALAAIAASTATTSCEETQNKTSVAVASAAALVAAQCVEVAESLGANREQISSVVSSAVSVKTPGDVMTLTAAAATALRAAETLKARASRSSISHATVIPYERGSSNNSNCSGDLASEDGIEAELCGQDFLGRGCEFLKRTRKGELHWRILFVYVDKNSQVVVKSQSKYMGGTITKSKKRMVQDVIVEIPAWPGRDLLDGAEQRRYFGIKTDHGVMELECKNEMDHRLWTEGISRLLLRTQNRRPVHNGRQS</sequence>
<dbReference type="InterPro" id="IPR008546">
    <property type="entry name" value="VAN3-bd-like_auxin_canal"/>
</dbReference>
<dbReference type="Pfam" id="PF08458">
    <property type="entry name" value="PH_2"/>
    <property type="match status" value="1"/>
</dbReference>
<gene>
    <name evidence="4" type="ORF">GOP47_0018964</name>
</gene>
<dbReference type="InterPro" id="IPR013666">
    <property type="entry name" value="PH_pln"/>
</dbReference>
<reference evidence="4" key="1">
    <citation type="submission" date="2021-01" db="EMBL/GenBank/DDBJ databases">
        <title>Adiantum capillus-veneris genome.</title>
        <authorList>
            <person name="Fang Y."/>
            <person name="Liao Q."/>
        </authorList>
    </citation>
    <scope>NUCLEOTIDE SEQUENCE</scope>
    <source>
        <strain evidence="4">H3</strain>
        <tissue evidence="4">Leaf</tissue>
    </source>
</reference>
<evidence type="ECO:0000313" key="4">
    <source>
        <dbReference type="EMBL" id="KAI5066340.1"/>
    </source>
</evidence>
<feature type="domain" description="Pleckstrin-like plant" evidence="3">
    <location>
        <begin position="454"/>
        <end position="557"/>
    </location>
</feature>
<dbReference type="PANTHER" id="PTHR31351">
    <property type="entry name" value="EXPRESSED PROTEIN"/>
    <property type="match status" value="1"/>
</dbReference>
<evidence type="ECO:0000259" key="2">
    <source>
        <dbReference type="Pfam" id="PF05703"/>
    </source>
</evidence>
<dbReference type="AlphaFoldDB" id="A0A9D4ZA60"/>
<comment type="caution">
    <text evidence="4">The sequence shown here is derived from an EMBL/GenBank/DDBJ whole genome shotgun (WGS) entry which is preliminary data.</text>
</comment>
<proteinExistence type="predicted"/>
<accession>A0A9D4ZA60</accession>
<keyword evidence="5" id="KW-1185">Reference proteome</keyword>
<dbReference type="Pfam" id="PF05703">
    <property type="entry name" value="Auxin_canalis"/>
    <property type="match status" value="1"/>
</dbReference>
<evidence type="ECO:0000313" key="5">
    <source>
        <dbReference type="Proteomes" id="UP000886520"/>
    </source>
</evidence>
<dbReference type="OrthoDB" id="1918928at2759"/>
<protein>
    <recommendedName>
        <fullName evidence="6">VAN3-binding protein</fullName>
    </recommendedName>
</protein>
<evidence type="ECO:0000256" key="1">
    <source>
        <dbReference type="SAM" id="MobiDB-lite"/>
    </source>
</evidence>
<feature type="domain" description="VAN3-binding protein-like auxin canalisation" evidence="2">
    <location>
        <begin position="135"/>
        <end position="421"/>
    </location>
</feature>
<feature type="compositionally biased region" description="Basic and acidic residues" evidence="1">
    <location>
        <begin position="27"/>
        <end position="38"/>
    </location>
</feature>
<dbReference type="EMBL" id="JABFUD020000018">
    <property type="protein sequence ID" value="KAI5066340.1"/>
    <property type="molecule type" value="Genomic_DNA"/>
</dbReference>
<evidence type="ECO:0000259" key="3">
    <source>
        <dbReference type="Pfam" id="PF08458"/>
    </source>
</evidence>
<dbReference type="Proteomes" id="UP000886520">
    <property type="component" value="Chromosome 18"/>
</dbReference>
<dbReference type="PANTHER" id="PTHR31351:SF4">
    <property type="entry name" value="AUXIN CANALIZATION PROTEIN (DUF828)"/>
    <property type="match status" value="1"/>
</dbReference>
<organism evidence="4 5">
    <name type="scientific">Adiantum capillus-veneris</name>
    <name type="common">Maidenhair fern</name>
    <dbReference type="NCBI Taxonomy" id="13818"/>
    <lineage>
        <taxon>Eukaryota</taxon>
        <taxon>Viridiplantae</taxon>
        <taxon>Streptophyta</taxon>
        <taxon>Embryophyta</taxon>
        <taxon>Tracheophyta</taxon>
        <taxon>Polypodiopsida</taxon>
        <taxon>Polypodiidae</taxon>
        <taxon>Polypodiales</taxon>
        <taxon>Pteridineae</taxon>
        <taxon>Pteridaceae</taxon>
        <taxon>Vittarioideae</taxon>
        <taxon>Adiantum</taxon>
    </lineage>
</organism>